<feature type="region of interest" description="Disordered" evidence="1">
    <location>
        <begin position="251"/>
        <end position="273"/>
    </location>
</feature>
<protein>
    <submittedName>
        <fullName evidence="3">Uncharacterized protein</fullName>
    </submittedName>
</protein>
<proteinExistence type="predicted"/>
<feature type="compositionally biased region" description="Polar residues" evidence="1">
    <location>
        <begin position="168"/>
        <end position="182"/>
    </location>
</feature>
<name>A0A915ERU9_9BILA</name>
<organism evidence="2 3">
    <name type="scientific">Ditylenchus dipsaci</name>
    <dbReference type="NCBI Taxonomy" id="166011"/>
    <lineage>
        <taxon>Eukaryota</taxon>
        <taxon>Metazoa</taxon>
        <taxon>Ecdysozoa</taxon>
        <taxon>Nematoda</taxon>
        <taxon>Chromadorea</taxon>
        <taxon>Rhabditida</taxon>
        <taxon>Tylenchina</taxon>
        <taxon>Tylenchomorpha</taxon>
        <taxon>Sphaerularioidea</taxon>
        <taxon>Anguinidae</taxon>
        <taxon>Anguininae</taxon>
        <taxon>Ditylenchus</taxon>
    </lineage>
</organism>
<feature type="compositionally biased region" description="Low complexity" evidence="1">
    <location>
        <begin position="61"/>
        <end position="73"/>
    </location>
</feature>
<reference evidence="3" key="1">
    <citation type="submission" date="2022-11" db="UniProtKB">
        <authorList>
            <consortium name="WormBaseParasite"/>
        </authorList>
    </citation>
    <scope>IDENTIFICATION</scope>
</reference>
<dbReference type="Proteomes" id="UP000887574">
    <property type="component" value="Unplaced"/>
</dbReference>
<keyword evidence="2" id="KW-1185">Reference proteome</keyword>
<evidence type="ECO:0000256" key="1">
    <source>
        <dbReference type="SAM" id="MobiDB-lite"/>
    </source>
</evidence>
<evidence type="ECO:0000313" key="3">
    <source>
        <dbReference type="WBParaSite" id="jg8656"/>
    </source>
</evidence>
<feature type="compositionally biased region" description="Polar residues" evidence="1">
    <location>
        <begin position="18"/>
        <end position="33"/>
    </location>
</feature>
<feature type="region of interest" description="Disordered" evidence="1">
    <location>
        <begin position="158"/>
        <end position="197"/>
    </location>
</feature>
<accession>A0A915ERU9</accession>
<feature type="region of interest" description="Disordered" evidence="1">
    <location>
        <begin position="1"/>
        <end position="97"/>
    </location>
</feature>
<sequence length="273" mass="30538">MPADFTRPPTGQEDESVDQQLSSQKTSLDQTENLVKGLENYGRKERYPGMQLVDQLEPAYSSSSNPSDMDQSSRQQLFGQNPHLDELQHSAKPIEGQTEEEIRAMYYQRGLAEEIKNLSSAGSTGFPTDKADQKIQQQLVNEELAVLLPEKLYEELEDAQKEHRHLSRQPSADSTEFLTGQDQPPCRQDHFEKGQQLEKAVEIQQSEPAISGVPDYKPRSESILSLGSATSMASSDGTVVTVIEHPVLHPEKQFDGSIADDSLPFEHEQNQET</sequence>
<dbReference type="AlphaFoldDB" id="A0A915ERU9"/>
<feature type="compositionally biased region" description="Basic and acidic residues" evidence="1">
    <location>
        <begin position="264"/>
        <end position="273"/>
    </location>
</feature>
<dbReference type="WBParaSite" id="jg8656">
    <property type="protein sequence ID" value="jg8656"/>
    <property type="gene ID" value="jg8656"/>
</dbReference>
<evidence type="ECO:0000313" key="2">
    <source>
        <dbReference type="Proteomes" id="UP000887574"/>
    </source>
</evidence>
<feature type="compositionally biased region" description="Basic and acidic residues" evidence="1">
    <location>
        <begin position="187"/>
        <end position="197"/>
    </location>
</feature>